<accession>A0A9Q0K084</accession>
<dbReference type="EMBL" id="JAMYWD010000010">
    <property type="protein sequence ID" value="KAJ4959044.1"/>
    <property type="molecule type" value="Genomic_DNA"/>
</dbReference>
<keyword evidence="2" id="KW-1185">Reference proteome</keyword>
<proteinExistence type="predicted"/>
<evidence type="ECO:0000313" key="2">
    <source>
        <dbReference type="Proteomes" id="UP001141806"/>
    </source>
</evidence>
<gene>
    <name evidence="1" type="ORF">NE237_026155</name>
</gene>
<sequence>MATISYKEAPSMYNRNEIVLYEKMMIQINQLAIINQPIPEKVNAQIDSLLFDPSKINDYYLFPEVTTTVMKYYDKFCSTSDKTNNLYRRFEGLFAIKQYIDDMKKLNKPISSQLVAGIGCFHAGGTDLPTEISEYREKNYKAVTAPKDGYELYQWVKETFKSIWLETRKRKTPTSTTQNGVRYQVENKVGYQLQKQVKASFTASFMKNASTLLPSFSSKASSVTSFNISVTGSHSQISPHFYENQTNELVNNSTDSVAQGNMLVAQQY</sequence>
<name>A0A9Q0K084_9MAGN</name>
<organism evidence="1 2">
    <name type="scientific">Protea cynaroides</name>
    <dbReference type="NCBI Taxonomy" id="273540"/>
    <lineage>
        <taxon>Eukaryota</taxon>
        <taxon>Viridiplantae</taxon>
        <taxon>Streptophyta</taxon>
        <taxon>Embryophyta</taxon>
        <taxon>Tracheophyta</taxon>
        <taxon>Spermatophyta</taxon>
        <taxon>Magnoliopsida</taxon>
        <taxon>Proteales</taxon>
        <taxon>Proteaceae</taxon>
        <taxon>Protea</taxon>
    </lineage>
</organism>
<dbReference type="Proteomes" id="UP001141806">
    <property type="component" value="Unassembled WGS sequence"/>
</dbReference>
<reference evidence="1" key="1">
    <citation type="journal article" date="2023" name="Plant J.">
        <title>The genome of the king protea, Protea cynaroides.</title>
        <authorList>
            <person name="Chang J."/>
            <person name="Duong T.A."/>
            <person name="Schoeman C."/>
            <person name="Ma X."/>
            <person name="Roodt D."/>
            <person name="Barker N."/>
            <person name="Li Z."/>
            <person name="Van de Peer Y."/>
            <person name="Mizrachi E."/>
        </authorList>
    </citation>
    <scope>NUCLEOTIDE SEQUENCE</scope>
    <source>
        <tissue evidence="1">Young leaves</tissue>
    </source>
</reference>
<evidence type="ECO:0000313" key="1">
    <source>
        <dbReference type="EMBL" id="KAJ4959044.1"/>
    </source>
</evidence>
<protein>
    <submittedName>
        <fullName evidence="1">Uncharacterized protein</fullName>
    </submittedName>
</protein>
<comment type="caution">
    <text evidence="1">The sequence shown here is derived from an EMBL/GenBank/DDBJ whole genome shotgun (WGS) entry which is preliminary data.</text>
</comment>
<dbReference type="AlphaFoldDB" id="A0A9Q0K084"/>